<organism evidence="1">
    <name type="scientific">Diabrotica virgifera virgifera</name>
    <name type="common">western corn rootworm</name>
    <dbReference type="NCBI Taxonomy" id="50390"/>
    <lineage>
        <taxon>Eukaryota</taxon>
        <taxon>Metazoa</taxon>
        <taxon>Ecdysozoa</taxon>
        <taxon>Arthropoda</taxon>
        <taxon>Hexapoda</taxon>
        <taxon>Insecta</taxon>
        <taxon>Pterygota</taxon>
        <taxon>Neoptera</taxon>
        <taxon>Endopterygota</taxon>
        <taxon>Coleoptera</taxon>
        <taxon>Polyphaga</taxon>
        <taxon>Cucujiformia</taxon>
        <taxon>Chrysomeloidea</taxon>
        <taxon>Chrysomelidae</taxon>
        <taxon>Galerucinae</taxon>
        <taxon>Diabroticina</taxon>
        <taxon>Diabroticites</taxon>
        <taxon>Diabrotica</taxon>
    </lineage>
</organism>
<proteinExistence type="predicted"/>
<reference evidence="1" key="1">
    <citation type="submission" date="2025-08" db="UniProtKB">
        <authorList>
            <consortium name="RefSeq"/>
        </authorList>
    </citation>
    <scope>IDENTIFICATION</scope>
    <source>
        <tissue evidence="1">Whole insect</tissue>
    </source>
</reference>
<gene>
    <name evidence="1" type="primary">LOC114324573</name>
</gene>
<evidence type="ECO:0000313" key="1">
    <source>
        <dbReference type="RefSeq" id="XP_028128240.1"/>
    </source>
</evidence>
<dbReference type="RefSeq" id="XP_028128240.1">
    <property type="nucleotide sequence ID" value="XM_028272439.1"/>
</dbReference>
<dbReference type="AlphaFoldDB" id="A0A6P7F420"/>
<accession>A0A6P7F420</accession>
<name>A0A6P7F420_DIAVI</name>
<sequence>MMLFQVNIYRIKKKETASTDRSERTTKKINKAVVNELLKTVQTDLSGMNIDDLQSKLDSQTREMKVTLSAIEKLYTKNQIAKLSLAMS</sequence>
<protein>
    <submittedName>
        <fullName evidence="1">Uncharacterized protein LOC114324573 isoform X2</fullName>
    </submittedName>
</protein>